<dbReference type="InterPro" id="IPR013087">
    <property type="entry name" value="Znf_C2H2_type"/>
</dbReference>
<sequence>MGCFANIIPLWKYITKFLGPIIFIGVERGPDDLVVTFLRGLFRDRLPWSDFKAIGQPAILAVARAGWTFEELNTLADLIREGRFVEEMLDRARETARNNRIWIHSRNSSEPTSHLQTQLDTFKEIIEKSRINYICPQCLKGFPRPDVLRQHFQSEKDDIHQGLAMKDTDFGTFYVNYQIAIKAFLPASLLRYGPDCFKPNFVVEHYKDDSEAGW</sequence>
<dbReference type="RefSeq" id="XP_025573024.1">
    <property type="nucleotide sequence ID" value="XM_025722205.1"/>
</dbReference>
<dbReference type="Proteomes" id="UP000249402">
    <property type="component" value="Unassembled WGS sequence"/>
</dbReference>
<dbReference type="EMBL" id="KZ824451">
    <property type="protein sequence ID" value="RAK98696.1"/>
    <property type="molecule type" value="Genomic_DNA"/>
</dbReference>
<dbReference type="GO" id="GO:0008270">
    <property type="term" value="F:zinc ion binding"/>
    <property type="evidence" value="ECO:0007669"/>
    <property type="project" value="UniProtKB-KW"/>
</dbReference>
<dbReference type="VEuPathDB" id="FungiDB:BO80DRAFT_457046"/>
<evidence type="ECO:0000313" key="3">
    <source>
        <dbReference type="EMBL" id="RAK98696.1"/>
    </source>
</evidence>
<protein>
    <recommendedName>
        <fullName evidence="2">C2H2-type domain-containing protein</fullName>
    </recommendedName>
</protein>
<dbReference type="AlphaFoldDB" id="A0A395GTE1"/>
<evidence type="ECO:0000256" key="1">
    <source>
        <dbReference type="PROSITE-ProRule" id="PRU00042"/>
    </source>
</evidence>
<organism evidence="3 4">
    <name type="scientific">Aspergillus ibericus CBS 121593</name>
    <dbReference type="NCBI Taxonomy" id="1448316"/>
    <lineage>
        <taxon>Eukaryota</taxon>
        <taxon>Fungi</taxon>
        <taxon>Dikarya</taxon>
        <taxon>Ascomycota</taxon>
        <taxon>Pezizomycotina</taxon>
        <taxon>Eurotiomycetes</taxon>
        <taxon>Eurotiomycetidae</taxon>
        <taxon>Eurotiales</taxon>
        <taxon>Aspergillaceae</taxon>
        <taxon>Aspergillus</taxon>
        <taxon>Aspergillus subgen. Circumdati</taxon>
    </lineage>
</organism>
<keyword evidence="1" id="KW-0479">Metal-binding</keyword>
<proteinExistence type="predicted"/>
<dbReference type="STRING" id="1448316.A0A395GTE1"/>
<keyword evidence="1" id="KW-0863">Zinc-finger</keyword>
<gene>
    <name evidence="3" type="ORF">BO80DRAFT_457046</name>
</gene>
<reference evidence="3 4" key="1">
    <citation type="submission" date="2018-02" db="EMBL/GenBank/DDBJ databases">
        <title>The genomes of Aspergillus section Nigri reveals drivers in fungal speciation.</title>
        <authorList>
            <consortium name="DOE Joint Genome Institute"/>
            <person name="Vesth T.C."/>
            <person name="Nybo J."/>
            <person name="Theobald S."/>
            <person name="Brandl J."/>
            <person name="Frisvad J.C."/>
            <person name="Nielsen K.F."/>
            <person name="Lyhne E.K."/>
            <person name="Kogle M.E."/>
            <person name="Kuo A."/>
            <person name="Riley R."/>
            <person name="Clum A."/>
            <person name="Nolan M."/>
            <person name="Lipzen A."/>
            <person name="Salamov A."/>
            <person name="Henrissat B."/>
            <person name="Wiebenga A."/>
            <person name="De vries R.P."/>
            <person name="Grigoriev I.V."/>
            <person name="Mortensen U.H."/>
            <person name="Andersen M.R."/>
            <person name="Baker S.E."/>
        </authorList>
    </citation>
    <scope>NUCLEOTIDE SEQUENCE [LARGE SCALE GENOMIC DNA]</scope>
    <source>
        <strain evidence="3 4">CBS 121593</strain>
    </source>
</reference>
<evidence type="ECO:0000313" key="4">
    <source>
        <dbReference type="Proteomes" id="UP000249402"/>
    </source>
</evidence>
<dbReference type="GeneID" id="37227070"/>
<name>A0A395GTE1_9EURO</name>
<evidence type="ECO:0000259" key="2">
    <source>
        <dbReference type="PROSITE" id="PS50157"/>
    </source>
</evidence>
<dbReference type="PROSITE" id="PS50157">
    <property type="entry name" value="ZINC_FINGER_C2H2_2"/>
    <property type="match status" value="1"/>
</dbReference>
<keyword evidence="4" id="KW-1185">Reference proteome</keyword>
<accession>A0A395GTE1</accession>
<keyword evidence="1" id="KW-0862">Zinc</keyword>
<dbReference type="OrthoDB" id="4471151at2759"/>
<feature type="domain" description="C2H2-type" evidence="2">
    <location>
        <begin position="133"/>
        <end position="165"/>
    </location>
</feature>